<dbReference type="GO" id="GO:0046872">
    <property type="term" value="F:metal ion binding"/>
    <property type="evidence" value="ECO:0007669"/>
    <property type="project" value="UniProtKB-KW"/>
</dbReference>
<keyword evidence="5" id="KW-0042">Antenna complex</keyword>
<dbReference type="Pfam" id="PF00556">
    <property type="entry name" value="LHC"/>
    <property type="match status" value="1"/>
</dbReference>
<dbReference type="InterPro" id="IPR000066">
    <property type="entry name" value="Antenna_a/b"/>
</dbReference>
<dbReference type="InterPro" id="IPR018332">
    <property type="entry name" value="Antenna_alpha"/>
</dbReference>
<dbReference type="Proteomes" id="UP000248148">
    <property type="component" value="Unassembled WGS sequence"/>
</dbReference>
<comment type="caution">
    <text evidence="16">The sequence shown here is derived from an EMBL/GenBank/DDBJ whole genome shotgun (WGS) entry which is preliminary data.</text>
</comment>
<reference evidence="16 17" key="1">
    <citation type="submission" date="2018-06" db="EMBL/GenBank/DDBJ databases">
        <title>Genomic Encyclopedia of Archaeal and Bacterial Type Strains, Phase II (KMG-II): from individual species to whole genera.</title>
        <authorList>
            <person name="Goeker M."/>
        </authorList>
    </citation>
    <scope>NUCLEOTIDE SEQUENCE [LARGE SCALE GENOMIC DNA]</scope>
    <source>
        <strain evidence="16 17">JCM 11668</strain>
    </source>
</reference>
<keyword evidence="17" id="KW-1185">Reference proteome</keyword>
<dbReference type="GO" id="GO:0042314">
    <property type="term" value="F:bacteriochlorophyll binding"/>
    <property type="evidence" value="ECO:0007669"/>
    <property type="project" value="UniProtKB-KW"/>
</dbReference>
<keyword evidence="4" id="KW-0148">Chlorophyll</keyword>
<keyword evidence="3" id="KW-1003">Cell membrane</keyword>
<evidence type="ECO:0000256" key="3">
    <source>
        <dbReference type="ARBA" id="ARBA00022475"/>
    </source>
</evidence>
<dbReference type="GO" id="GO:0005886">
    <property type="term" value="C:plasma membrane"/>
    <property type="evidence" value="ECO:0007669"/>
    <property type="project" value="UniProtKB-SubCell"/>
</dbReference>
<evidence type="ECO:0000256" key="1">
    <source>
        <dbReference type="ARBA" id="ARBA00002455"/>
    </source>
</evidence>
<evidence type="ECO:0000256" key="6">
    <source>
        <dbReference type="ARBA" id="ARBA00022692"/>
    </source>
</evidence>
<evidence type="ECO:0000256" key="13">
    <source>
        <dbReference type="ARBA" id="ARBA00023243"/>
    </source>
</evidence>
<organism evidence="16 17">
    <name type="scientific">Rhodopseudomonas faecalis</name>
    <dbReference type="NCBI Taxonomy" id="99655"/>
    <lineage>
        <taxon>Bacteria</taxon>
        <taxon>Pseudomonadati</taxon>
        <taxon>Pseudomonadota</taxon>
        <taxon>Alphaproteobacteria</taxon>
        <taxon>Hyphomicrobiales</taxon>
        <taxon>Nitrobacteraceae</taxon>
        <taxon>Rhodopseudomonas</taxon>
    </lineage>
</organism>
<dbReference type="InterPro" id="IPR035889">
    <property type="entry name" value="Light-harvesting_complex"/>
</dbReference>
<comment type="subcellular location">
    <subcellularLocation>
        <location evidence="2">Cell inner membrane</location>
        <topology evidence="2">Single-pass type II membrane protein</topology>
    </subcellularLocation>
</comment>
<protein>
    <submittedName>
        <fullName evidence="16">Light-harvesting protein B-800-850 alpha chain</fullName>
    </submittedName>
</protein>
<evidence type="ECO:0000256" key="2">
    <source>
        <dbReference type="ARBA" id="ARBA00004249"/>
    </source>
</evidence>
<keyword evidence="12 14" id="KW-0472">Membrane</keyword>
<evidence type="ECO:0000256" key="10">
    <source>
        <dbReference type="ARBA" id="ARBA00022989"/>
    </source>
</evidence>
<feature type="transmembrane region" description="Helical" evidence="14">
    <location>
        <begin position="14"/>
        <end position="35"/>
    </location>
</feature>
<dbReference type="GO" id="GO:0019684">
    <property type="term" value="P:photosynthesis, light reaction"/>
    <property type="evidence" value="ECO:0007669"/>
    <property type="project" value="InterPro"/>
</dbReference>
<evidence type="ECO:0000256" key="11">
    <source>
        <dbReference type="ARBA" id="ARBA00022991"/>
    </source>
</evidence>
<dbReference type="AlphaFoldDB" id="A0A318TR84"/>
<accession>A0A318TR84</accession>
<evidence type="ECO:0000256" key="14">
    <source>
        <dbReference type="SAM" id="Phobius"/>
    </source>
</evidence>
<dbReference type="SUPFAM" id="SSF56918">
    <property type="entry name" value="Light-harvesting complex subunits"/>
    <property type="match status" value="1"/>
</dbReference>
<keyword evidence="10 14" id="KW-1133">Transmembrane helix</keyword>
<evidence type="ECO:0000256" key="5">
    <source>
        <dbReference type="ARBA" id="ARBA00022549"/>
    </source>
</evidence>
<dbReference type="PRINTS" id="PR00673">
    <property type="entry name" value="LIGHTHARVSTA"/>
</dbReference>
<keyword evidence="7" id="KW-0479">Metal-binding</keyword>
<dbReference type="GO" id="GO:0030077">
    <property type="term" value="C:plasma membrane light-harvesting complex"/>
    <property type="evidence" value="ECO:0007669"/>
    <property type="project" value="InterPro"/>
</dbReference>
<dbReference type="Gene3D" id="4.10.220.20">
    <property type="entry name" value="Light-harvesting complex"/>
    <property type="match status" value="1"/>
</dbReference>
<keyword evidence="11" id="KW-0157">Chromophore</keyword>
<evidence type="ECO:0000313" key="16">
    <source>
        <dbReference type="EMBL" id="PYF05548.1"/>
    </source>
</evidence>
<evidence type="ECO:0000313" key="17">
    <source>
        <dbReference type="Proteomes" id="UP000248148"/>
    </source>
</evidence>
<sequence>MNQGRIWTVVKPTVGLPLFLGSVAVIAILVHAALLSKTTWFSKYWNGKAAAIESSVKVG</sequence>
<evidence type="ECO:0000256" key="4">
    <source>
        <dbReference type="ARBA" id="ARBA00022494"/>
    </source>
</evidence>
<keyword evidence="13" id="KW-0437">Light-harvesting polypeptide</keyword>
<keyword evidence="6 14" id="KW-0812">Transmembrane</keyword>
<evidence type="ECO:0000256" key="9">
    <source>
        <dbReference type="ARBA" id="ARBA00022956"/>
    </source>
</evidence>
<proteinExistence type="predicted"/>
<evidence type="ECO:0000259" key="15">
    <source>
        <dbReference type="Pfam" id="PF00556"/>
    </source>
</evidence>
<comment type="function">
    <text evidence="1">Antenna complexes are light-harvesting systems, which transfer the excitation energy to the reaction centers.</text>
</comment>
<name>A0A318TR84_9BRAD</name>
<evidence type="ECO:0000256" key="7">
    <source>
        <dbReference type="ARBA" id="ARBA00022723"/>
    </source>
</evidence>
<dbReference type="RefSeq" id="WP_103013036.1">
    <property type="nucleotide sequence ID" value="NZ_QJTI01000001.1"/>
</dbReference>
<keyword evidence="9" id="KW-0076">Bacteriochlorophyll</keyword>
<feature type="domain" description="Antenna complex alpha/beta subunit" evidence="15">
    <location>
        <begin position="4"/>
        <end position="41"/>
    </location>
</feature>
<keyword evidence="8" id="KW-0460">Magnesium</keyword>
<dbReference type="EMBL" id="QJTI01000001">
    <property type="protein sequence ID" value="PYF05548.1"/>
    <property type="molecule type" value="Genomic_DNA"/>
</dbReference>
<evidence type="ECO:0000256" key="8">
    <source>
        <dbReference type="ARBA" id="ARBA00022842"/>
    </source>
</evidence>
<gene>
    <name evidence="16" type="ORF">BJ122_101291</name>
</gene>
<evidence type="ECO:0000256" key="12">
    <source>
        <dbReference type="ARBA" id="ARBA00023136"/>
    </source>
</evidence>